<feature type="domain" description="Methyltransferase" evidence="4">
    <location>
        <begin position="51"/>
        <end position="143"/>
    </location>
</feature>
<proteinExistence type="predicted"/>
<dbReference type="GO" id="GO:0008168">
    <property type="term" value="F:methyltransferase activity"/>
    <property type="evidence" value="ECO:0007669"/>
    <property type="project" value="UniProtKB-KW"/>
</dbReference>
<accession>A0ABT8FGM8</accession>
<keyword evidence="1 5" id="KW-0489">Methyltransferase</keyword>
<evidence type="ECO:0000313" key="6">
    <source>
        <dbReference type="Proteomes" id="UP001168620"/>
    </source>
</evidence>
<name>A0ABT8FGM8_9ACTN</name>
<dbReference type="PANTHER" id="PTHR43464:SF19">
    <property type="entry name" value="UBIQUINONE BIOSYNTHESIS O-METHYLTRANSFERASE, MITOCHONDRIAL"/>
    <property type="match status" value="1"/>
</dbReference>
<evidence type="ECO:0000256" key="3">
    <source>
        <dbReference type="ARBA" id="ARBA00022691"/>
    </source>
</evidence>
<evidence type="ECO:0000313" key="5">
    <source>
        <dbReference type="EMBL" id="MDN4173839.1"/>
    </source>
</evidence>
<dbReference type="InterPro" id="IPR041698">
    <property type="entry name" value="Methyltransf_25"/>
</dbReference>
<reference evidence="5" key="1">
    <citation type="submission" date="2023-06" db="EMBL/GenBank/DDBJ databases">
        <title>Draft genome sequence of Nocardioides sp. SOB77.</title>
        <authorList>
            <person name="Zhang G."/>
        </authorList>
    </citation>
    <scope>NUCLEOTIDE SEQUENCE</scope>
    <source>
        <strain evidence="5">SOB77</strain>
    </source>
</reference>
<keyword evidence="2 5" id="KW-0808">Transferase</keyword>
<dbReference type="InterPro" id="IPR029063">
    <property type="entry name" value="SAM-dependent_MTases_sf"/>
</dbReference>
<keyword evidence="6" id="KW-1185">Reference proteome</keyword>
<comment type="caution">
    <text evidence="5">The sequence shown here is derived from an EMBL/GenBank/DDBJ whole genome shotgun (WGS) entry which is preliminary data.</text>
</comment>
<organism evidence="5 6">
    <name type="scientific">Nocardioides oceani</name>
    <dbReference type="NCBI Taxonomy" id="3058369"/>
    <lineage>
        <taxon>Bacteria</taxon>
        <taxon>Bacillati</taxon>
        <taxon>Actinomycetota</taxon>
        <taxon>Actinomycetes</taxon>
        <taxon>Propionibacteriales</taxon>
        <taxon>Nocardioidaceae</taxon>
        <taxon>Nocardioides</taxon>
    </lineage>
</organism>
<evidence type="ECO:0000256" key="2">
    <source>
        <dbReference type="ARBA" id="ARBA00022679"/>
    </source>
</evidence>
<dbReference type="RefSeq" id="WP_300952940.1">
    <property type="nucleotide sequence ID" value="NZ_JAUHJQ010000004.1"/>
</dbReference>
<protein>
    <submittedName>
        <fullName evidence="5">Class I SAM-dependent methyltransferase</fullName>
        <ecNumber evidence="5">2.1.-.-</ecNumber>
    </submittedName>
</protein>
<dbReference type="CDD" id="cd02440">
    <property type="entry name" value="AdoMet_MTases"/>
    <property type="match status" value="1"/>
</dbReference>
<dbReference type="PANTHER" id="PTHR43464">
    <property type="entry name" value="METHYLTRANSFERASE"/>
    <property type="match status" value="1"/>
</dbReference>
<dbReference type="EC" id="2.1.-.-" evidence="5"/>
<gene>
    <name evidence="5" type="ORF">QWY28_12830</name>
</gene>
<dbReference type="GO" id="GO:0032259">
    <property type="term" value="P:methylation"/>
    <property type="evidence" value="ECO:0007669"/>
    <property type="project" value="UniProtKB-KW"/>
</dbReference>
<dbReference type="EMBL" id="JAUHJQ010000004">
    <property type="protein sequence ID" value="MDN4173839.1"/>
    <property type="molecule type" value="Genomic_DNA"/>
</dbReference>
<dbReference type="Pfam" id="PF13649">
    <property type="entry name" value="Methyltransf_25"/>
    <property type="match status" value="1"/>
</dbReference>
<sequence>MAEAPPPTRWAAAGPARGGYAENFARLVASGADVDGEARLADALLPRGARVLDVGSGMGRVAAALAARGHDVVAVEPDPDLVAQSRRTYPDLEVLEADVLAVSADDVGTFDLVVCVGNVLVFLAEGTERPVLERLRSLLRPGGRVLAGFHLRGAPPAARRYSPEAFIVDAEAAGLRVDLRAGSYELHPPTDAYAVWLLSAAG</sequence>
<evidence type="ECO:0000259" key="4">
    <source>
        <dbReference type="Pfam" id="PF13649"/>
    </source>
</evidence>
<evidence type="ECO:0000256" key="1">
    <source>
        <dbReference type="ARBA" id="ARBA00022603"/>
    </source>
</evidence>
<dbReference type="SUPFAM" id="SSF53335">
    <property type="entry name" value="S-adenosyl-L-methionine-dependent methyltransferases"/>
    <property type="match status" value="1"/>
</dbReference>
<dbReference type="Proteomes" id="UP001168620">
    <property type="component" value="Unassembled WGS sequence"/>
</dbReference>
<dbReference type="Gene3D" id="3.40.50.150">
    <property type="entry name" value="Vaccinia Virus protein VP39"/>
    <property type="match status" value="1"/>
</dbReference>
<keyword evidence="3" id="KW-0949">S-adenosyl-L-methionine</keyword>